<dbReference type="InterPro" id="IPR012337">
    <property type="entry name" value="RNaseH-like_sf"/>
</dbReference>
<protein>
    <recommendedName>
        <fullName evidence="5">Putative pre-16S rRNA nuclease</fullName>
        <ecNumber evidence="5">3.1.-.-</ecNumber>
    </recommendedName>
</protein>
<evidence type="ECO:0000256" key="4">
    <source>
        <dbReference type="ARBA" id="ARBA00022801"/>
    </source>
</evidence>
<dbReference type="SUPFAM" id="SSF53098">
    <property type="entry name" value="Ribonuclease H-like"/>
    <property type="match status" value="1"/>
</dbReference>
<name>A0A9D1S0V4_9MICC</name>
<dbReference type="PANTHER" id="PTHR33317">
    <property type="entry name" value="POLYNUCLEOTIDYL TRANSFERASE, RIBONUCLEASE H-LIKE SUPERFAMILY PROTEIN"/>
    <property type="match status" value="1"/>
</dbReference>
<organism evidence="7 8">
    <name type="scientific">Candidatus Nesterenkonia stercoripullorum</name>
    <dbReference type="NCBI Taxonomy" id="2838701"/>
    <lineage>
        <taxon>Bacteria</taxon>
        <taxon>Bacillati</taxon>
        <taxon>Actinomycetota</taxon>
        <taxon>Actinomycetes</taxon>
        <taxon>Micrococcales</taxon>
        <taxon>Micrococcaceae</taxon>
        <taxon>Nesterenkonia</taxon>
    </lineage>
</organism>
<comment type="subcellular location">
    <subcellularLocation>
        <location evidence="5">Cytoplasm</location>
    </subcellularLocation>
</comment>
<evidence type="ECO:0000259" key="6">
    <source>
        <dbReference type="SMART" id="SM00732"/>
    </source>
</evidence>
<evidence type="ECO:0000256" key="5">
    <source>
        <dbReference type="HAMAP-Rule" id="MF_00651"/>
    </source>
</evidence>
<keyword evidence="2 5" id="KW-0690">Ribosome biogenesis</keyword>
<comment type="function">
    <text evidence="5">Could be a nuclease involved in processing of the 5'-end of pre-16S rRNA.</text>
</comment>
<dbReference type="Gene3D" id="3.30.420.140">
    <property type="entry name" value="YqgF/RNase H-like domain"/>
    <property type="match status" value="1"/>
</dbReference>
<comment type="similarity">
    <text evidence="5">Belongs to the YqgF HJR family.</text>
</comment>
<evidence type="ECO:0000313" key="7">
    <source>
        <dbReference type="EMBL" id="HIW98952.1"/>
    </source>
</evidence>
<gene>
    <name evidence="7" type="primary">ruvX</name>
    <name evidence="7" type="ORF">H9871_02300</name>
</gene>
<dbReference type="HAMAP" id="MF_00651">
    <property type="entry name" value="Nuclease_YqgF"/>
    <property type="match status" value="1"/>
</dbReference>
<dbReference type="EMBL" id="DXGD01000087">
    <property type="protein sequence ID" value="HIW98952.1"/>
    <property type="molecule type" value="Genomic_DNA"/>
</dbReference>
<comment type="caution">
    <text evidence="7">The sequence shown here is derived from an EMBL/GenBank/DDBJ whole genome shotgun (WGS) entry which is preliminary data.</text>
</comment>
<dbReference type="CDD" id="cd16964">
    <property type="entry name" value="YqgF"/>
    <property type="match status" value="1"/>
</dbReference>
<keyword evidence="3 5" id="KW-0540">Nuclease</keyword>
<proteinExistence type="inferred from homology"/>
<accession>A0A9D1S0V4</accession>
<dbReference type="Proteomes" id="UP000824151">
    <property type="component" value="Unassembled WGS sequence"/>
</dbReference>
<sequence length="196" mass="20378">MLLPAYCAKSALVAEHSQEDAGSVAGGPGSGGVSGRAGVRLAVDVGDVRVGVAVSDPDALVATPVMTLRRDHNRSSDIRMLLKMAADRGAVIVYVGLPLSLSGKETPSTSKAQAYARELASSLAEAQLAADVHLVDERLSTVSASAKMRASGRDARQQKEDIDQAAAVEILHHALEIRRAQGREPGTPVLPHSSQG</sequence>
<dbReference type="InterPro" id="IPR037027">
    <property type="entry name" value="YqgF/RNaseH-like_dom_sf"/>
</dbReference>
<feature type="domain" description="YqgF/RNase H-like" evidence="6">
    <location>
        <begin position="38"/>
        <end position="144"/>
    </location>
</feature>
<reference evidence="7" key="2">
    <citation type="submission" date="2021-04" db="EMBL/GenBank/DDBJ databases">
        <authorList>
            <person name="Gilroy R."/>
        </authorList>
    </citation>
    <scope>NUCLEOTIDE SEQUENCE</scope>
    <source>
        <strain evidence="7">ChiHejej3B27-3195</strain>
    </source>
</reference>
<keyword evidence="4 5" id="KW-0378">Hydrolase</keyword>
<dbReference type="Pfam" id="PF03652">
    <property type="entry name" value="RuvX"/>
    <property type="match status" value="1"/>
</dbReference>
<dbReference type="PANTHER" id="PTHR33317:SF4">
    <property type="entry name" value="POLYNUCLEOTIDYL TRANSFERASE, RIBONUCLEASE H-LIKE SUPERFAMILY PROTEIN"/>
    <property type="match status" value="1"/>
</dbReference>
<dbReference type="InterPro" id="IPR006641">
    <property type="entry name" value="YqgF/RNaseH-like_dom"/>
</dbReference>
<dbReference type="NCBIfam" id="TIGR00250">
    <property type="entry name" value="RNAse_H_YqgF"/>
    <property type="match status" value="1"/>
</dbReference>
<dbReference type="GO" id="GO:0004518">
    <property type="term" value="F:nuclease activity"/>
    <property type="evidence" value="ECO:0007669"/>
    <property type="project" value="UniProtKB-KW"/>
</dbReference>
<dbReference type="SMART" id="SM00732">
    <property type="entry name" value="YqgFc"/>
    <property type="match status" value="1"/>
</dbReference>
<dbReference type="EC" id="3.1.-.-" evidence="5"/>
<keyword evidence="1 5" id="KW-0963">Cytoplasm</keyword>
<evidence type="ECO:0000256" key="1">
    <source>
        <dbReference type="ARBA" id="ARBA00022490"/>
    </source>
</evidence>
<evidence type="ECO:0000313" key="8">
    <source>
        <dbReference type="Proteomes" id="UP000824151"/>
    </source>
</evidence>
<evidence type="ECO:0000256" key="3">
    <source>
        <dbReference type="ARBA" id="ARBA00022722"/>
    </source>
</evidence>
<reference evidence="7" key="1">
    <citation type="journal article" date="2021" name="PeerJ">
        <title>Extensive microbial diversity within the chicken gut microbiome revealed by metagenomics and culture.</title>
        <authorList>
            <person name="Gilroy R."/>
            <person name="Ravi A."/>
            <person name="Getino M."/>
            <person name="Pursley I."/>
            <person name="Horton D.L."/>
            <person name="Alikhan N.F."/>
            <person name="Baker D."/>
            <person name="Gharbi K."/>
            <person name="Hall N."/>
            <person name="Watson M."/>
            <person name="Adriaenssens E.M."/>
            <person name="Foster-Nyarko E."/>
            <person name="Jarju S."/>
            <person name="Secka A."/>
            <person name="Antonio M."/>
            <person name="Oren A."/>
            <person name="Chaudhuri R.R."/>
            <person name="La Ragione R."/>
            <person name="Hildebrand F."/>
            <person name="Pallen M.J."/>
        </authorList>
    </citation>
    <scope>NUCLEOTIDE SEQUENCE</scope>
    <source>
        <strain evidence="7">ChiHejej3B27-3195</strain>
    </source>
</reference>
<dbReference type="InterPro" id="IPR005227">
    <property type="entry name" value="YqgF"/>
</dbReference>
<dbReference type="GO" id="GO:0000967">
    <property type="term" value="P:rRNA 5'-end processing"/>
    <property type="evidence" value="ECO:0007669"/>
    <property type="project" value="UniProtKB-UniRule"/>
</dbReference>
<dbReference type="AlphaFoldDB" id="A0A9D1S0V4"/>
<dbReference type="GO" id="GO:0016788">
    <property type="term" value="F:hydrolase activity, acting on ester bonds"/>
    <property type="evidence" value="ECO:0007669"/>
    <property type="project" value="UniProtKB-UniRule"/>
</dbReference>
<dbReference type="GO" id="GO:0005829">
    <property type="term" value="C:cytosol"/>
    <property type="evidence" value="ECO:0007669"/>
    <property type="project" value="TreeGrafter"/>
</dbReference>
<evidence type="ECO:0000256" key="2">
    <source>
        <dbReference type="ARBA" id="ARBA00022517"/>
    </source>
</evidence>